<reference evidence="1 2" key="1">
    <citation type="submission" date="2024-06" db="EMBL/GenBank/DDBJ databases">
        <title>The draft genome of Grus japonensis, version 3.</title>
        <authorList>
            <person name="Nabeshima K."/>
            <person name="Suzuki S."/>
            <person name="Onuma M."/>
        </authorList>
    </citation>
    <scope>NUCLEOTIDE SEQUENCE [LARGE SCALE GENOMIC DNA]</scope>
    <source>
        <strain evidence="1 2">451A</strain>
    </source>
</reference>
<evidence type="ECO:0000313" key="1">
    <source>
        <dbReference type="EMBL" id="GAB0203798.1"/>
    </source>
</evidence>
<sequence length="247" mass="27945">MDWKGEEAPTVDEVAGRLQQYEESLSSSLVSAVEKLFQKVQQLKENMSYSPPVQTSISAIRSKHSSAQERGYRGYTPQGTLWFYLRDHGEDMRKWDGKPTLTLEARVRGSQQLTLLEAKVGLTGNEWQKHPIVTGPEALCILGIDYLRRGYFKDPKGYQWAFGIAALEMEEIEPLSTLPGLSEDPSVVGLLRVEEQQVPIATTTVHQQQYRTNRDSLIPIHKLIHQLEGQGVISRTRSPFNSPIWPV</sequence>
<dbReference type="AlphaFoldDB" id="A0ABC9Y1B9"/>
<dbReference type="EMBL" id="BAAFJT010000040">
    <property type="protein sequence ID" value="GAB0203798.1"/>
    <property type="molecule type" value="Genomic_DNA"/>
</dbReference>
<gene>
    <name evidence="1" type="ORF">GRJ2_002845400</name>
</gene>
<dbReference type="Gene3D" id="3.10.10.10">
    <property type="entry name" value="HIV Type 1 Reverse Transcriptase, subunit A, domain 1"/>
    <property type="match status" value="1"/>
</dbReference>
<comment type="caution">
    <text evidence="1">The sequence shown here is derived from an EMBL/GenBank/DDBJ whole genome shotgun (WGS) entry which is preliminary data.</text>
</comment>
<accession>A0ABC9Y1B9</accession>
<proteinExistence type="predicted"/>
<dbReference type="SUPFAM" id="SSF56672">
    <property type="entry name" value="DNA/RNA polymerases"/>
    <property type="match status" value="1"/>
</dbReference>
<name>A0ABC9Y1B9_GRUJA</name>
<keyword evidence="2" id="KW-1185">Reference proteome</keyword>
<protein>
    <submittedName>
        <fullName evidence="1">Uncharacterized protein</fullName>
    </submittedName>
</protein>
<evidence type="ECO:0000313" key="2">
    <source>
        <dbReference type="Proteomes" id="UP001623348"/>
    </source>
</evidence>
<organism evidence="1 2">
    <name type="scientific">Grus japonensis</name>
    <name type="common">Japanese crane</name>
    <name type="synonym">Red-crowned crane</name>
    <dbReference type="NCBI Taxonomy" id="30415"/>
    <lineage>
        <taxon>Eukaryota</taxon>
        <taxon>Metazoa</taxon>
        <taxon>Chordata</taxon>
        <taxon>Craniata</taxon>
        <taxon>Vertebrata</taxon>
        <taxon>Euteleostomi</taxon>
        <taxon>Archelosauria</taxon>
        <taxon>Archosauria</taxon>
        <taxon>Dinosauria</taxon>
        <taxon>Saurischia</taxon>
        <taxon>Theropoda</taxon>
        <taxon>Coelurosauria</taxon>
        <taxon>Aves</taxon>
        <taxon>Neognathae</taxon>
        <taxon>Neoaves</taxon>
        <taxon>Gruiformes</taxon>
        <taxon>Gruidae</taxon>
        <taxon>Grus</taxon>
    </lineage>
</organism>
<dbReference type="Proteomes" id="UP001623348">
    <property type="component" value="Unassembled WGS sequence"/>
</dbReference>
<dbReference type="InterPro" id="IPR043502">
    <property type="entry name" value="DNA/RNA_pol_sf"/>
</dbReference>